<evidence type="ECO:0000256" key="1">
    <source>
        <dbReference type="SAM" id="Phobius"/>
    </source>
</evidence>
<dbReference type="NCBIfam" id="TIGR02532">
    <property type="entry name" value="IV_pilin_GFxxxE"/>
    <property type="match status" value="1"/>
</dbReference>
<dbReference type="Pfam" id="PF07596">
    <property type="entry name" value="SBP_bac_10"/>
    <property type="match status" value="1"/>
</dbReference>
<feature type="domain" description="DUF1559" evidence="2">
    <location>
        <begin position="39"/>
        <end position="295"/>
    </location>
</feature>
<proteinExistence type="predicted"/>
<dbReference type="KEGG" id="bgok:Pr1d_12320"/>
<dbReference type="InterPro" id="IPR011453">
    <property type="entry name" value="DUF1559"/>
</dbReference>
<dbReference type="PANTHER" id="PTHR30093">
    <property type="entry name" value="GENERAL SECRETION PATHWAY PROTEIN G"/>
    <property type="match status" value="1"/>
</dbReference>
<keyword evidence="1" id="KW-0472">Membrane</keyword>
<dbReference type="Pfam" id="PF07963">
    <property type="entry name" value="N_methyl"/>
    <property type="match status" value="1"/>
</dbReference>
<dbReference type="Gene3D" id="3.30.700.10">
    <property type="entry name" value="Glycoprotein, Type 4 Pilin"/>
    <property type="match status" value="1"/>
</dbReference>
<dbReference type="OrthoDB" id="255848at2"/>
<dbReference type="AlphaFoldDB" id="A0A5B9QIB9"/>
<accession>A0A5B9QIB9</accession>
<dbReference type="InterPro" id="IPR027558">
    <property type="entry name" value="Pre_pil_HX9DG_C"/>
</dbReference>
<dbReference type="EMBL" id="CP042913">
    <property type="protein sequence ID" value="QEG33961.1"/>
    <property type="molecule type" value="Genomic_DNA"/>
</dbReference>
<dbReference type="RefSeq" id="WP_148072662.1">
    <property type="nucleotide sequence ID" value="NZ_CP042913.1"/>
</dbReference>
<name>A0A5B9QIB9_9BACT</name>
<reference evidence="3 4" key="1">
    <citation type="submission" date="2019-08" db="EMBL/GenBank/DDBJ databases">
        <title>Deep-cultivation of Planctomycetes and their phenomic and genomic characterization uncovers novel biology.</title>
        <authorList>
            <person name="Wiegand S."/>
            <person name="Jogler M."/>
            <person name="Boedeker C."/>
            <person name="Pinto D."/>
            <person name="Vollmers J."/>
            <person name="Rivas-Marin E."/>
            <person name="Kohn T."/>
            <person name="Peeters S.H."/>
            <person name="Heuer A."/>
            <person name="Rast P."/>
            <person name="Oberbeckmann S."/>
            <person name="Bunk B."/>
            <person name="Jeske O."/>
            <person name="Meyerdierks A."/>
            <person name="Storesund J.E."/>
            <person name="Kallscheuer N."/>
            <person name="Luecker S."/>
            <person name="Lage O.M."/>
            <person name="Pohl T."/>
            <person name="Merkel B.J."/>
            <person name="Hornburger P."/>
            <person name="Mueller R.-W."/>
            <person name="Bruemmer F."/>
            <person name="Labrenz M."/>
            <person name="Spormann A.M."/>
            <person name="Op den Camp H."/>
            <person name="Overmann J."/>
            <person name="Amann R."/>
            <person name="Jetten M.S.M."/>
            <person name="Mascher T."/>
            <person name="Medema M.H."/>
            <person name="Devos D.P."/>
            <person name="Kaster A.-K."/>
            <person name="Ovreas L."/>
            <person name="Rohde M."/>
            <person name="Galperin M.Y."/>
            <person name="Jogler C."/>
        </authorList>
    </citation>
    <scope>NUCLEOTIDE SEQUENCE [LARGE SCALE GENOMIC DNA]</scope>
    <source>
        <strain evidence="3 4">Pr1d</strain>
    </source>
</reference>
<keyword evidence="4" id="KW-1185">Reference proteome</keyword>
<evidence type="ECO:0000259" key="2">
    <source>
        <dbReference type="Pfam" id="PF07596"/>
    </source>
</evidence>
<gene>
    <name evidence="3" type="primary">xcpT_1</name>
    <name evidence="3" type="ORF">Pr1d_12320</name>
</gene>
<protein>
    <submittedName>
        <fullName evidence="3">Type II secretion system protein G</fullName>
    </submittedName>
</protein>
<dbReference type="InterPro" id="IPR012902">
    <property type="entry name" value="N_methyl_site"/>
</dbReference>
<sequence>MQLKTKHHRDNQSAFTLVELLVVIAIIGVLVALLLPAIQAAREAARKNSCKNNLRQVGLAMHNYESALRHLPPGYEYLPGPEGNDRGYSWGAWLLPFMELRNMYDQFDFDKPIFDNVNAMVREQHIETLLCPTDDLSPTNFVEMQEGERYAMACYVANFGAPDLDDDQEQKLGDSNPFGPFDGPWAPFYRNSETRLAEITDGTSQTLMLGERQNGPFRTAGVHGVHIEYETTWAGAVREITDPSDDHGHMVLFQTGHTPNHAESDDRDVSASHAGVSQFLLCDGSVHTVGEDIDFDVYQALGTMNGAETMATVN</sequence>
<dbReference type="Proteomes" id="UP000323917">
    <property type="component" value="Chromosome"/>
</dbReference>
<keyword evidence="1" id="KW-1133">Transmembrane helix</keyword>
<dbReference type="InterPro" id="IPR045584">
    <property type="entry name" value="Pilin-like"/>
</dbReference>
<organism evidence="3 4">
    <name type="scientific">Bythopirellula goksoeyrii</name>
    <dbReference type="NCBI Taxonomy" id="1400387"/>
    <lineage>
        <taxon>Bacteria</taxon>
        <taxon>Pseudomonadati</taxon>
        <taxon>Planctomycetota</taxon>
        <taxon>Planctomycetia</taxon>
        <taxon>Pirellulales</taxon>
        <taxon>Lacipirellulaceae</taxon>
        <taxon>Bythopirellula</taxon>
    </lineage>
</organism>
<keyword evidence="1" id="KW-0812">Transmembrane</keyword>
<dbReference type="NCBIfam" id="TIGR04294">
    <property type="entry name" value="pre_pil_HX9DG"/>
    <property type="match status" value="1"/>
</dbReference>
<dbReference type="PANTHER" id="PTHR30093:SF2">
    <property type="entry name" value="TYPE II SECRETION SYSTEM PROTEIN H"/>
    <property type="match status" value="1"/>
</dbReference>
<feature type="transmembrane region" description="Helical" evidence="1">
    <location>
        <begin position="20"/>
        <end position="38"/>
    </location>
</feature>
<evidence type="ECO:0000313" key="4">
    <source>
        <dbReference type="Proteomes" id="UP000323917"/>
    </source>
</evidence>
<dbReference type="SUPFAM" id="SSF54523">
    <property type="entry name" value="Pili subunits"/>
    <property type="match status" value="1"/>
</dbReference>
<evidence type="ECO:0000313" key="3">
    <source>
        <dbReference type="EMBL" id="QEG33961.1"/>
    </source>
</evidence>